<evidence type="ECO:0000259" key="7">
    <source>
        <dbReference type="SMART" id="SM00829"/>
    </source>
</evidence>
<dbReference type="Gene3D" id="3.40.50.720">
    <property type="entry name" value="NAD(P)-binding Rossmann-like Domain"/>
    <property type="match status" value="1"/>
</dbReference>
<sequence>MKITAALATAPKTDFKFAELDLDEPRGDEILVGISAVGLCHTDIVARDQVLPIPLPAVLGHEGAGVVVRVGANVTKVVPGDHVVLTFRSCGKCARCRSGEPTYCEQALALNYKGCRADGSKSLHSHGEAISSNFFGQSSFATHALAYETNVVKVDRDIPLDLLGPLGCGVQTGAGAVLRALNCYKGSSLVIFGGGSVGLSAVLGAVIAQCSTIVVSDPKPERRALALDLGATHVIDPANEKASKVVRELTGAGADFVLDTTGAGPVMESALGCLRPHGTLGLLGVPSDPEQRLPGLASTTLMFGYTIKGIIEGDSQPDIFIPELIRHYLEGRFPFDKLVTFYDFDDINRAVQDQHDGKIVKAVLKMPQK</sequence>
<evidence type="ECO:0000313" key="8">
    <source>
        <dbReference type="EMBL" id="MYL99741.1"/>
    </source>
</evidence>
<name>A0A7X4K840_9SPHN</name>
<dbReference type="Gene3D" id="3.90.180.10">
    <property type="entry name" value="Medium-chain alcohol dehydrogenases, catalytic domain"/>
    <property type="match status" value="1"/>
</dbReference>
<keyword evidence="3 6" id="KW-0479">Metal-binding</keyword>
<reference evidence="8 9" key="1">
    <citation type="submission" date="2019-12" db="EMBL/GenBank/DDBJ databases">
        <authorList>
            <person name="Feng G."/>
            <person name="Zhu H."/>
        </authorList>
    </citation>
    <scope>NUCLEOTIDE SEQUENCE [LARGE SCALE GENOMIC DNA]</scope>
    <source>
        <strain evidence="8 9">FGD1</strain>
    </source>
</reference>
<dbReference type="GO" id="GO:0008270">
    <property type="term" value="F:zinc ion binding"/>
    <property type="evidence" value="ECO:0007669"/>
    <property type="project" value="InterPro"/>
</dbReference>
<dbReference type="Proteomes" id="UP000465810">
    <property type="component" value="Unassembled WGS sequence"/>
</dbReference>
<evidence type="ECO:0000256" key="4">
    <source>
        <dbReference type="ARBA" id="ARBA00022833"/>
    </source>
</evidence>
<dbReference type="EMBL" id="WVTD01000019">
    <property type="protein sequence ID" value="MYL99741.1"/>
    <property type="molecule type" value="Genomic_DNA"/>
</dbReference>
<protein>
    <submittedName>
        <fullName evidence="8">Alcohol dehydrogenase catalytic domain-containing protein</fullName>
    </submittedName>
</protein>
<dbReference type="InterPro" id="IPR011032">
    <property type="entry name" value="GroES-like_sf"/>
</dbReference>
<gene>
    <name evidence="8" type="ORF">GR702_18440</name>
</gene>
<evidence type="ECO:0000313" key="9">
    <source>
        <dbReference type="Proteomes" id="UP000465810"/>
    </source>
</evidence>
<evidence type="ECO:0000256" key="3">
    <source>
        <dbReference type="ARBA" id="ARBA00022723"/>
    </source>
</evidence>
<keyword evidence="5" id="KW-0560">Oxidoreductase</keyword>
<organism evidence="8 9">
    <name type="scientific">Novosphingobium silvae</name>
    <dbReference type="NCBI Taxonomy" id="2692619"/>
    <lineage>
        <taxon>Bacteria</taxon>
        <taxon>Pseudomonadati</taxon>
        <taxon>Pseudomonadota</taxon>
        <taxon>Alphaproteobacteria</taxon>
        <taxon>Sphingomonadales</taxon>
        <taxon>Sphingomonadaceae</taxon>
        <taxon>Novosphingobium</taxon>
    </lineage>
</organism>
<comment type="cofactor">
    <cofactor evidence="1 6">
        <name>Zn(2+)</name>
        <dbReference type="ChEBI" id="CHEBI:29105"/>
    </cofactor>
</comment>
<dbReference type="SMART" id="SM00829">
    <property type="entry name" value="PKS_ER"/>
    <property type="match status" value="1"/>
</dbReference>
<evidence type="ECO:0000256" key="6">
    <source>
        <dbReference type="RuleBase" id="RU361277"/>
    </source>
</evidence>
<dbReference type="SUPFAM" id="SSF51735">
    <property type="entry name" value="NAD(P)-binding Rossmann-fold domains"/>
    <property type="match status" value="1"/>
</dbReference>
<accession>A0A7X4K840</accession>
<evidence type="ECO:0000256" key="2">
    <source>
        <dbReference type="ARBA" id="ARBA00008072"/>
    </source>
</evidence>
<dbReference type="RefSeq" id="WP_160987170.1">
    <property type="nucleotide sequence ID" value="NZ_WVTD01000019.1"/>
</dbReference>
<dbReference type="SUPFAM" id="SSF50129">
    <property type="entry name" value="GroES-like"/>
    <property type="match status" value="1"/>
</dbReference>
<comment type="caution">
    <text evidence="8">The sequence shown here is derived from an EMBL/GenBank/DDBJ whole genome shotgun (WGS) entry which is preliminary data.</text>
</comment>
<proteinExistence type="inferred from homology"/>
<evidence type="ECO:0000256" key="1">
    <source>
        <dbReference type="ARBA" id="ARBA00001947"/>
    </source>
</evidence>
<dbReference type="InterPro" id="IPR013154">
    <property type="entry name" value="ADH-like_N"/>
</dbReference>
<dbReference type="PANTHER" id="PTHR43350">
    <property type="entry name" value="NAD-DEPENDENT ALCOHOL DEHYDROGENASE"/>
    <property type="match status" value="1"/>
</dbReference>
<dbReference type="Pfam" id="PF08240">
    <property type="entry name" value="ADH_N"/>
    <property type="match status" value="1"/>
</dbReference>
<dbReference type="InterPro" id="IPR020843">
    <property type="entry name" value="ER"/>
</dbReference>
<comment type="similarity">
    <text evidence="2 6">Belongs to the zinc-containing alcohol dehydrogenase family.</text>
</comment>
<feature type="domain" description="Enoyl reductase (ER)" evidence="7">
    <location>
        <begin position="12"/>
        <end position="364"/>
    </location>
</feature>
<dbReference type="InterPro" id="IPR036291">
    <property type="entry name" value="NAD(P)-bd_dom_sf"/>
</dbReference>
<dbReference type="AlphaFoldDB" id="A0A7X4K840"/>
<dbReference type="CDD" id="cd08278">
    <property type="entry name" value="benzyl_alcohol_DH"/>
    <property type="match status" value="1"/>
</dbReference>
<dbReference type="InterPro" id="IPR002328">
    <property type="entry name" value="ADH_Zn_CS"/>
</dbReference>
<dbReference type="PROSITE" id="PS00059">
    <property type="entry name" value="ADH_ZINC"/>
    <property type="match status" value="1"/>
</dbReference>
<dbReference type="PANTHER" id="PTHR43350:SF17">
    <property type="entry name" value="NAD-DEPENDENT ALCOHOL DEHYDROGENASE"/>
    <property type="match status" value="1"/>
</dbReference>
<keyword evidence="9" id="KW-1185">Reference proteome</keyword>
<dbReference type="GO" id="GO:0016616">
    <property type="term" value="F:oxidoreductase activity, acting on the CH-OH group of donors, NAD or NADP as acceptor"/>
    <property type="evidence" value="ECO:0007669"/>
    <property type="project" value="UniProtKB-ARBA"/>
</dbReference>
<dbReference type="InterPro" id="IPR013149">
    <property type="entry name" value="ADH-like_C"/>
</dbReference>
<dbReference type="Pfam" id="PF00107">
    <property type="entry name" value="ADH_zinc_N"/>
    <property type="match status" value="1"/>
</dbReference>
<keyword evidence="4 6" id="KW-0862">Zinc</keyword>
<evidence type="ECO:0000256" key="5">
    <source>
        <dbReference type="ARBA" id="ARBA00023002"/>
    </source>
</evidence>